<keyword evidence="1" id="KW-0175">Coiled coil</keyword>
<dbReference type="EMBL" id="SLXP01000005">
    <property type="protein sequence ID" value="TCP41260.1"/>
    <property type="molecule type" value="Genomic_DNA"/>
</dbReference>
<feature type="region of interest" description="Disordered" evidence="2">
    <location>
        <begin position="1"/>
        <end position="34"/>
    </location>
</feature>
<sequence length="198" mass="22191">MTKPPSTTPAPADILVETPEYRSGSHLPTVPAAPGERALDADYIRRLVHAQFAPDSPFEELLVEEIADLTRRMRQDEHRIGRILRARMRDIVEAELYRSNANIPDPRDRDGPRQRALSNAWAYGSPEDRLQAEAIITACGIEIEAVEARAWIASAKALDQLDRQIAANRRQRARAIEDLEALRARGKQQAIPDAEEVS</sequence>
<protein>
    <submittedName>
        <fullName evidence="3">Uncharacterized protein</fullName>
    </submittedName>
</protein>
<dbReference type="Proteomes" id="UP000294835">
    <property type="component" value="Unassembled WGS sequence"/>
</dbReference>
<evidence type="ECO:0000313" key="3">
    <source>
        <dbReference type="EMBL" id="TCP41260.1"/>
    </source>
</evidence>
<dbReference type="OrthoDB" id="7884047at2"/>
<gene>
    <name evidence="3" type="ORF">EV662_1054</name>
</gene>
<evidence type="ECO:0000256" key="1">
    <source>
        <dbReference type="SAM" id="Coils"/>
    </source>
</evidence>
<reference evidence="3 4" key="1">
    <citation type="submission" date="2019-03" db="EMBL/GenBank/DDBJ databases">
        <title>Genomic Encyclopedia of Type Strains, Phase IV (KMG-IV): sequencing the most valuable type-strain genomes for metagenomic binning, comparative biology and taxonomic classification.</title>
        <authorList>
            <person name="Goeker M."/>
        </authorList>
    </citation>
    <scope>NUCLEOTIDE SEQUENCE [LARGE SCALE GENOMIC DNA]</scope>
    <source>
        <strain evidence="3 4">DSM 18063</strain>
    </source>
</reference>
<dbReference type="RefSeq" id="WP_132461838.1">
    <property type="nucleotide sequence ID" value="NZ_SLXP01000005.1"/>
</dbReference>
<name>A0A4R2PYM1_9RHOB</name>
<accession>A0A4R2PYM1</accession>
<evidence type="ECO:0000313" key="4">
    <source>
        <dbReference type="Proteomes" id="UP000294835"/>
    </source>
</evidence>
<proteinExistence type="predicted"/>
<evidence type="ECO:0000256" key="2">
    <source>
        <dbReference type="SAM" id="MobiDB-lite"/>
    </source>
</evidence>
<comment type="caution">
    <text evidence="3">The sequence shown here is derived from an EMBL/GenBank/DDBJ whole genome shotgun (WGS) entry which is preliminary data.</text>
</comment>
<dbReference type="AlphaFoldDB" id="A0A4R2PYM1"/>
<keyword evidence="4" id="KW-1185">Reference proteome</keyword>
<organism evidence="3 4">
    <name type="scientific">Rhodovulum marinum</name>
    <dbReference type="NCBI Taxonomy" id="320662"/>
    <lineage>
        <taxon>Bacteria</taxon>
        <taxon>Pseudomonadati</taxon>
        <taxon>Pseudomonadota</taxon>
        <taxon>Alphaproteobacteria</taxon>
        <taxon>Rhodobacterales</taxon>
        <taxon>Paracoccaceae</taxon>
        <taxon>Rhodovulum</taxon>
    </lineage>
</organism>
<feature type="coiled-coil region" evidence="1">
    <location>
        <begin position="158"/>
        <end position="185"/>
    </location>
</feature>